<comment type="caution">
    <text evidence="1">The sequence shown here is derived from an EMBL/GenBank/DDBJ whole genome shotgun (WGS) entry which is preliminary data.</text>
</comment>
<organism evidence="1 2">
    <name type="scientific">Paenibacillus sedimenti</name>
    <dbReference type="NCBI Taxonomy" id="2770274"/>
    <lineage>
        <taxon>Bacteria</taxon>
        <taxon>Bacillati</taxon>
        <taxon>Bacillota</taxon>
        <taxon>Bacilli</taxon>
        <taxon>Bacillales</taxon>
        <taxon>Paenibacillaceae</taxon>
        <taxon>Paenibacillus</taxon>
    </lineage>
</organism>
<gene>
    <name evidence="1" type="ORF">ICC18_19545</name>
</gene>
<dbReference type="AlphaFoldDB" id="A0A926QK79"/>
<dbReference type="EMBL" id="JACVVD010000007">
    <property type="protein sequence ID" value="MBD0382315.1"/>
    <property type="molecule type" value="Genomic_DNA"/>
</dbReference>
<accession>A0A926QK79</accession>
<protein>
    <submittedName>
        <fullName evidence="1">Uncharacterized protein</fullName>
    </submittedName>
</protein>
<evidence type="ECO:0000313" key="2">
    <source>
        <dbReference type="Proteomes" id="UP000650466"/>
    </source>
</evidence>
<dbReference type="Proteomes" id="UP000650466">
    <property type="component" value="Unassembled WGS sequence"/>
</dbReference>
<sequence length="103" mass="11833">MDLMRAWLLEHLLPVRQAIKQLSFVDMTGLYTQLFSKRELALSWTGGDAELPPHWSVICEQTREALAGAKLPYEDATPFLYLMEAVQGFHTITRFNPFTGQYL</sequence>
<keyword evidence="2" id="KW-1185">Reference proteome</keyword>
<reference evidence="1" key="1">
    <citation type="submission" date="2020-09" db="EMBL/GenBank/DDBJ databases">
        <title>Draft Genome Sequence of Paenibacillus sp. WST5.</title>
        <authorList>
            <person name="Bao Z."/>
        </authorList>
    </citation>
    <scope>NUCLEOTIDE SEQUENCE</scope>
    <source>
        <strain evidence="1">WST5</strain>
    </source>
</reference>
<name>A0A926QK79_9BACL</name>
<proteinExistence type="predicted"/>
<evidence type="ECO:0000313" key="1">
    <source>
        <dbReference type="EMBL" id="MBD0382315.1"/>
    </source>
</evidence>